<evidence type="ECO:0000313" key="3">
    <source>
        <dbReference type="Proteomes" id="UP000295662"/>
    </source>
</evidence>
<keyword evidence="3" id="KW-1185">Reference proteome</keyword>
<organism evidence="2 3">
    <name type="scientific">Prosthecobacter fusiformis</name>
    <dbReference type="NCBI Taxonomy" id="48464"/>
    <lineage>
        <taxon>Bacteria</taxon>
        <taxon>Pseudomonadati</taxon>
        <taxon>Verrucomicrobiota</taxon>
        <taxon>Verrucomicrobiia</taxon>
        <taxon>Verrucomicrobiales</taxon>
        <taxon>Verrucomicrobiaceae</taxon>
        <taxon>Prosthecobacter</taxon>
    </lineage>
</organism>
<name>A0A4R7S3M8_9BACT</name>
<dbReference type="AlphaFoldDB" id="A0A4R7S3M8"/>
<dbReference type="OrthoDB" id="9809155at2"/>
<dbReference type="Pfam" id="PF05016">
    <property type="entry name" value="ParE_toxin"/>
    <property type="match status" value="1"/>
</dbReference>
<evidence type="ECO:0000313" key="2">
    <source>
        <dbReference type="EMBL" id="TDU72931.1"/>
    </source>
</evidence>
<dbReference type="Proteomes" id="UP000295662">
    <property type="component" value="Unassembled WGS sequence"/>
</dbReference>
<accession>A0A4R7S3M8</accession>
<evidence type="ECO:0000256" key="1">
    <source>
        <dbReference type="ARBA" id="ARBA00022649"/>
    </source>
</evidence>
<proteinExistence type="predicted"/>
<dbReference type="InterPro" id="IPR035093">
    <property type="entry name" value="RelE/ParE_toxin_dom_sf"/>
</dbReference>
<sequence>MKVVLEEDAKQDLRESFHFYEENETGAGWYFLEKIQEEIRSLGQIGGIHRKRHGFHFYASRRFPHGVFYQVEHDTVKIAAILDSRRHPSLLQDILRTR</sequence>
<reference evidence="2 3" key="1">
    <citation type="submission" date="2019-03" db="EMBL/GenBank/DDBJ databases">
        <title>Genomic Encyclopedia of Archaeal and Bacterial Type Strains, Phase II (KMG-II): from individual species to whole genera.</title>
        <authorList>
            <person name="Goeker M."/>
        </authorList>
    </citation>
    <scope>NUCLEOTIDE SEQUENCE [LARGE SCALE GENOMIC DNA]</scope>
    <source>
        <strain evidence="2 3">ATCC 25309</strain>
    </source>
</reference>
<keyword evidence="1" id="KW-1277">Toxin-antitoxin system</keyword>
<protein>
    <submittedName>
        <fullName evidence="2">Plasmid stabilization system protein ParE</fullName>
    </submittedName>
</protein>
<comment type="caution">
    <text evidence="2">The sequence shown here is derived from an EMBL/GenBank/DDBJ whole genome shotgun (WGS) entry which is preliminary data.</text>
</comment>
<dbReference type="Gene3D" id="3.30.2310.20">
    <property type="entry name" value="RelE-like"/>
    <property type="match status" value="1"/>
</dbReference>
<dbReference type="RefSeq" id="WP_133794043.1">
    <property type="nucleotide sequence ID" value="NZ_SOCA01000002.1"/>
</dbReference>
<gene>
    <name evidence="2" type="ORF">EI77_01397</name>
</gene>
<dbReference type="EMBL" id="SOCA01000002">
    <property type="protein sequence ID" value="TDU72931.1"/>
    <property type="molecule type" value="Genomic_DNA"/>
</dbReference>
<dbReference type="InterPro" id="IPR007712">
    <property type="entry name" value="RelE/ParE_toxin"/>
</dbReference>